<feature type="coiled-coil region" evidence="3">
    <location>
        <begin position="387"/>
        <end position="444"/>
    </location>
</feature>
<name>A0A9W6UV40_9ACTN</name>
<dbReference type="AlphaFoldDB" id="A0A9W6UV40"/>
<sequence>MSRCEPAIVYARKSHTRQARQGRREISIADQLRELRDEAEAYGVEIAAEFTDNASAWTPTTREGWDAALAALDAPDAPRVLYLHAIDRMSRQGGYTPFAEELKRRIARGQLRVIGLLDDYDSARYRDPETAANELDKLLIEARRYSDKLAKRIRAAKTRTRLAGGFVGKAPYGMKLDDTETRRLMRGDNWDVVERVFTATVEGLGARRVAAALNAEGIPAPRGGQWTSRTIATIINNPAYMGHQTRREGPRTVSVLDDAGSPVLCVAPGEQLIPAELWHAANRAARSRAFISTGKAALLTGRLVCDGCGGPMSSGGTGYRCSRHSKGRPCPAPATAQMNALDEYVLWRASNAVAALDPDDPEDRDHLATLASVWAATMRPPEDTAAITNAEMAVRDAEKVLKRVQRNARWGVYDDDEPGLERDLKAARETLAAARARLDELTGSTTLVLPEWAGWWSGPEVLAAWRDQTPEMLKKILATVVAEVRVIKAGRGANRLDTRRVYVRFVWEPA</sequence>
<evidence type="ECO:0000256" key="3">
    <source>
        <dbReference type="SAM" id="Coils"/>
    </source>
</evidence>
<dbReference type="SMART" id="SM00857">
    <property type="entry name" value="Resolvase"/>
    <property type="match status" value="1"/>
</dbReference>
<evidence type="ECO:0000313" key="5">
    <source>
        <dbReference type="EMBL" id="GLW63528.1"/>
    </source>
</evidence>
<dbReference type="Gene3D" id="3.90.1750.20">
    <property type="entry name" value="Putative Large Serine Recombinase, Chain B, Domain 2"/>
    <property type="match status" value="1"/>
</dbReference>
<keyword evidence="3" id="KW-0175">Coiled coil</keyword>
<protein>
    <submittedName>
        <fullName evidence="5">Site-specific recombinase</fullName>
    </submittedName>
</protein>
<keyword evidence="6" id="KW-1185">Reference proteome</keyword>
<dbReference type="GO" id="GO:0003677">
    <property type="term" value="F:DNA binding"/>
    <property type="evidence" value="ECO:0007669"/>
    <property type="project" value="UniProtKB-KW"/>
</dbReference>
<evidence type="ECO:0000256" key="1">
    <source>
        <dbReference type="ARBA" id="ARBA00023125"/>
    </source>
</evidence>
<dbReference type="InterPro" id="IPR006119">
    <property type="entry name" value="Resolv_N"/>
</dbReference>
<dbReference type="PROSITE" id="PS51737">
    <property type="entry name" value="RECOMBINASE_DNA_BIND"/>
    <property type="match status" value="1"/>
</dbReference>
<dbReference type="InterPro" id="IPR025827">
    <property type="entry name" value="Zn_ribbon_recom_dom"/>
</dbReference>
<dbReference type="GO" id="GO:0000150">
    <property type="term" value="F:DNA strand exchange activity"/>
    <property type="evidence" value="ECO:0007669"/>
    <property type="project" value="InterPro"/>
</dbReference>
<feature type="domain" description="Recombinase" evidence="4">
    <location>
        <begin position="171"/>
        <end position="291"/>
    </location>
</feature>
<dbReference type="Gene3D" id="3.40.50.1390">
    <property type="entry name" value="Resolvase, N-terminal catalytic domain"/>
    <property type="match status" value="1"/>
</dbReference>
<dbReference type="Pfam" id="PF07508">
    <property type="entry name" value="Recombinase"/>
    <property type="match status" value="1"/>
</dbReference>
<comment type="caution">
    <text evidence="5">The sequence shown here is derived from an EMBL/GenBank/DDBJ whole genome shotgun (WGS) entry which is preliminary data.</text>
</comment>
<keyword evidence="2" id="KW-0233">DNA recombination</keyword>
<dbReference type="EMBL" id="BSRZ01000003">
    <property type="protein sequence ID" value="GLW63528.1"/>
    <property type="molecule type" value="Genomic_DNA"/>
</dbReference>
<dbReference type="PANTHER" id="PTHR30461:SF2">
    <property type="entry name" value="SERINE RECOMBINASE PINE-RELATED"/>
    <property type="match status" value="1"/>
</dbReference>
<dbReference type="InterPro" id="IPR050639">
    <property type="entry name" value="SSR_resolvase"/>
</dbReference>
<dbReference type="InterPro" id="IPR036162">
    <property type="entry name" value="Resolvase-like_N_sf"/>
</dbReference>
<organism evidence="5 6">
    <name type="scientific">Actinomadura rubrobrunea</name>
    <dbReference type="NCBI Taxonomy" id="115335"/>
    <lineage>
        <taxon>Bacteria</taxon>
        <taxon>Bacillati</taxon>
        <taxon>Actinomycetota</taxon>
        <taxon>Actinomycetes</taxon>
        <taxon>Streptosporangiales</taxon>
        <taxon>Thermomonosporaceae</taxon>
        <taxon>Actinomadura</taxon>
    </lineage>
</organism>
<evidence type="ECO:0000259" key="4">
    <source>
        <dbReference type="PROSITE" id="PS51737"/>
    </source>
</evidence>
<dbReference type="Pfam" id="PF00239">
    <property type="entry name" value="Resolvase"/>
    <property type="match status" value="1"/>
</dbReference>
<evidence type="ECO:0000313" key="6">
    <source>
        <dbReference type="Proteomes" id="UP001165124"/>
    </source>
</evidence>
<accession>A0A9W6UV40</accession>
<dbReference type="Pfam" id="PF13408">
    <property type="entry name" value="Zn_ribbon_recom"/>
    <property type="match status" value="1"/>
</dbReference>
<dbReference type="InterPro" id="IPR038109">
    <property type="entry name" value="DNA_bind_recomb_sf"/>
</dbReference>
<dbReference type="Proteomes" id="UP001165124">
    <property type="component" value="Unassembled WGS sequence"/>
</dbReference>
<keyword evidence="1" id="KW-0238">DNA-binding</keyword>
<reference evidence="5" key="1">
    <citation type="submission" date="2023-02" db="EMBL/GenBank/DDBJ databases">
        <title>Actinomadura rubrobrunea NBRC 14622.</title>
        <authorList>
            <person name="Ichikawa N."/>
            <person name="Sato H."/>
            <person name="Tonouchi N."/>
        </authorList>
    </citation>
    <scope>NUCLEOTIDE SEQUENCE</scope>
    <source>
        <strain evidence="5">NBRC 14622</strain>
    </source>
</reference>
<proteinExistence type="predicted"/>
<dbReference type="RefSeq" id="WP_067912809.1">
    <property type="nucleotide sequence ID" value="NZ_BSRZ01000003.1"/>
</dbReference>
<dbReference type="SUPFAM" id="SSF53041">
    <property type="entry name" value="Resolvase-like"/>
    <property type="match status" value="1"/>
</dbReference>
<dbReference type="InterPro" id="IPR011109">
    <property type="entry name" value="DNA_bind_recombinase_dom"/>
</dbReference>
<evidence type="ECO:0000256" key="2">
    <source>
        <dbReference type="ARBA" id="ARBA00023172"/>
    </source>
</evidence>
<dbReference type="PANTHER" id="PTHR30461">
    <property type="entry name" value="DNA-INVERTASE FROM LAMBDOID PROPHAGE"/>
    <property type="match status" value="1"/>
</dbReference>
<gene>
    <name evidence="5" type="ORF">Arub01_17720</name>
</gene>